<keyword evidence="1" id="KW-0929">Antimicrobial</keyword>
<feature type="chain" id="PRO_5032869675" description="Pesticin C-terminal domain-containing protein" evidence="3">
    <location>
        <begin position="19"/>
        <end position="158"/>
    </location>
</feature>
<dbReference type="GO" id="GO:0003796">
    <property type="term" value="F:lysozyme activity"/>
    <property type="evidence" value="ECO:0007669"/>
    <property type="project" value="InterPro"/>
</dbReference>
<protein>
    <recommendedName>
        <fullName evidence="4">Pesticin C-terminal domain-containing protein</fullName>
    </recommendedName>
</protein>
<evidence type="ECO:0000256" key="2">
    <source>
        <dbReference type="ARBA" id="ARBA00022638"/>
    </source>
</evidence>
<dbReference type="Proteomes" id="UP000663879">
    <property type="component" value="Unassembled WGS sequence"/>
</dbReference>
<dbReference type="InterPro" id="IPR031922">
    <property type="entry name" value="Pesticin_C"/>
</dbReference>
<dbReference type="GO" id="GO:0031640">
    <property type="term" value="P:killing of cells of another organism"/>
    <property type="evidence" value="ECO:0007669"/>
    <property type="project" value="UniProtKB-KW"/>
</dbReference>
<evidence type="ECO:0000259" key="4">
    <source>
        <dbReference type="Pfam" id="PF16754"/>
    </source>
</evidence>
<accession>A0A813P9F4</accession>
<organism evidence="5 6">
    <name type="scientific">Brachionus calyciflorus</name>
    <dbReference type="NCBI Taxonomy" id="104777"/>
    <lineage>
        <taxon>Eukaryota</taxon>
        <taxon>Metazoa</taxon>
        <taxon>Spiralia</taxon>
        <taxon>Gnathifera</taxon>
        <taxon>Rotifera</taxon>
        <taxon>Eurotatoria</taxon>
        <taxon>Monogononta</taxon>
        <taxon>Pseudotrocha</taxon>
        <taxon>Ploima</taxon>
        <taxon>Brachionidae</taxon>
        <taxon>Brachionus</taxon>
    </lineage>
</organism>
<dbReference type="Pfam" id="PF16754">
    <property type="entry name" value="Pesticin"/>
    <property type="match status" value="1"/>
</dbReference>
<evidence type="ECO:0000256" key="1">
    <source>
        <dbReference type="ARBA" id="ARBA00022529"/>
    </source>
</evidence>
<feature type="signal peptide" evidence="3">
    <location>
        <begin position="1"/>
        <end position="18"/>
    </location>
</feature>
<evidence type="ECO:0000313" key="5">
    <source>
        <dbReference type="EMBL" id="CAF0751431.1"/>
    </source>
</evidence>
<dbReference type="EMBL" id="CAJNOC010000370">
    <property type="protein sequence ID" value="CAF0751431.1"/>
    <property type="molecule type" value="Genomic_DNA"/>
</dbReference>
<evidence type="ECO:0000256" key="3">
    <source>
        <dbReference type="SAM" id="SignalP"/>
    </source>
</evidence>
<keyword evidence="6" id="KW-1185">Reference proteome</keyword>
<gene>
    <name evidence="5" type="ORF">OXX778_LOCUS3937</name>
</gene>
<comment type="caution">
    <text evidence="5">The sequence shown here is derived from an EMBL/GenBank/DDBJ whole genome shotgun (WGS) entry which is preliminary data.</text>
</comment>
<name>A0A813P9F4_9BILA</name>
<evidence type="ECO:0000313" key="6">
    <source>
        <dbReference type="Proteomes" id="UP000663879"/>
    </source>
</evidence>
<reference evidence="5" key="1">
    <citation type="submission" date="2021-02" db="EMBL/GenBank/DDBJ databases">
        <authorList>
            <person name="Nowell W R."/>
        </authorList>
    </citation>
    <scope>NUCLEOTIDE SEQUENCE</scope>
    <source>
        <strain evidence="5">Ploen Becks lab</strain>
    </source>
</reference>
<keyword evidence="2" id="KW-0081">Bacteriolytic enzyme</keyword>
<sequence>MISKSFILLAIAICAVTSLTVEQAKQNPLQAYVLTDPNGQVDPKSGVRIGPLDLKYVRPAALQRMGLQSELIQKFQPYFNVSGQQAQQLLQQKPLQLTQQEYDNLSNQVVAFMEKNYNKVPPPLRNNARIVQLKQLAEKRDWPVFLQQVQSLLQDFQS</sequence>
<dbReference type="GO" id="GO:0042742">
    <property type="term" value="P:defense response to bacterium"/>
    <property type="evidence" value="ECO:0007669"/>
    <property type="project" value="UniProtKB-KW"/>
</dbReference>
<keyword evidence="3" id="KW-0732">Signal</keyword>
<dbReference type="AlphaFoldDB" id="A0A813P9F4"/>
<feature type="domain" description="Pesticin C-terminal" evidence="4">
    <location>
        <begin position="26"/>
        <end position="119"/>
    </location>
</feature>
<proteinExistence type="predicted"/>
<dbReference type="Gene3D" id="1.10.530.40">
    <property type="match status" value="1"/>
</dbReference>
<dbReference type="InterPro" id="IPR023347">
    <property type="entry name" value="Lysozyme_dom_sf"/>
</dbReference>